<organism evidence="5 6">
    <name type="scientific">Paraglaciecola algarum</name>
    <dbReference type="NCBI Taxonomy" id="3050085"/>
    <lineage>
        <taxon>Bacteria</taxon>
        <taxon>Pseudomonadati</taxon>
        <taxon>Pseudomonadota</taxon>
        <taxon>Gammaproteobacteria</taxon>
        <taxon>Alteromonadales</taxon>
        <taxon>Alteromonadaceae</taxon>
        <taxon>Paraglaciecola</taxon>
    </lineage>
</organism>
<evidence type="ECO:0000313" key="6">
    <source>
        <dbReference type="Proteomes" id="UP001521137"/>
    </source>
</evidence>
<dbReference type="PANTHER" id="PTHR35936:SF25">
    <property type="entry name" value="ABC TRANSPORTER SUBSTRATE-BINDING PROTEIN"/>
    <property type="match status" value="1"/>
</dbReference>
<evidence type="ECO:0000259" key="4">
    <source>
        <dbReference type="Pfam" id="PF00497"/>
    </source>
</evidence>
<reference evidence="5 6" key="1">
    <citation type="submission" date="2022-01" db="EMBL/GenBank/DDBJ databases">
        <title>Paraglaciecola sp. G1-23.</title>
        <authorList>
            <person name="Jin M.S."/>
            <person name="Han D.M."/>
            <person name="Kim H.M."/>
            <person name="Jeon C.O."/>
        </authorList>
    </citation>
    <scope>NUCLEOTIDE SEQUENCE [LARGE SCALE GENOMIC DNA]</scope>
    <source>
        <strain evidence="5 6">G1-23</strain>
    </source>
</reference>
<accession>A0ABS9D9F4</accession>
<dbReference type="PANTHER" id="PTHR35936">
    <property type="entry name" value="MEMBRANE-BOUND LYTIC MUREIN TRANSGLYCOSYLASE F"/>
    <property type="match status" value="1"/>
</dbReference>
<dbReference type="InterPro" id="IPR001638">
    <property type="entry name" value="Solute-binding_3/MltF_N"/>
</dbReference>
<evidence type="ECO:0000256" key="2">
    <source>
        <dbReference type="ARBA" id="ARBA00022729"/>
    </source>
</evidence>
<comment type="caution">
    <text evidence="5">The sequence shown here is derived from an EMBL/GenBank/DDBJ whole genome shotgun (WGS) entry which is preliminary data.</text>
</comment>
<dbReference type="Pfam" id="PF00497">
    <property type="entry name" value="SBP_bac_3"/>
    <property type="match status" value="1"/>
</dbReference>
<dbReference type="RefSeq" id="WP_235313042.1">
    <property type="nucleotide sequence ID" value="NZ_JAKGAS010000006.1"/>
</dbReference>
<name>A0ABS9D9F4_9ALTE</name>
<gene>
    <name evidence="5" type="ORF">L0668_12860</name>
</gene>
<keyword evidence="2 3" id="KW-0732">Signal</keyword>
<dbReference type="SUPFAM" id="SSF53850">
    <property type="entry name" value="Periplasmic binding protein-like II"/>
    <property type="match status" value="1"/>
</dbReference>
<protein>
    <submittedName>
        <fullName evidence="5">ABC transporter substrate-binding protein</fullName>
    </submittedName>
</protein>
<evidence type="ECO:0000313" key="5">
    <source>
        <dbReference type="EMBL" id="MCF2949005.1"/>
    </source>
</evidence>
<dbReference type="EMBL" id="JAKGAS010000006">
    <property type="protein sequence ID" value="MCF2949005.1"/>
    <property type="molecule type" value="Genomic_DNA"/>
</dbReference>
<dbReference type="Gene3D" id="3.40.190.10">
    <property type="entry name" value="Periplasmic binding protein-like II"/>
    <property type="match status" value="2"/>
</dbReference>
<sequence>MAKTAPLLAILCLIFCFKIQAQIEVKFAVNSPGAKPYFFNDTQTNQYKGLIVELLADVSFSNEIKIKFVDSEKSRTEYLLQSGQVDAFMSSYRWLKHPEKFLASRPILKHKDYLYQSRPFSVDYNLLKLSKTLICTRRDFVYSGLQTYFALGILQRVDVTEQDRMLDMLLNDRCSLAIMGEFKANEILASNKYMQDQVFRSAKPIEVNDITIFIKPELAKVKQAIDTSIIKMKKSGLIDQLIKAYSKN</sequence>
<evidence type="ECO:0000256" key="3">
    <source>
        <dbReference type="SAM" id="SignalP"/>
    </source>
</evidence>
<evidence type="ECO:0000256" key="1">
    <source>
        <dbReference type="ARBA" id="ARBA00010333"/>
    </source>
</evidence>
<feature type="domain" description="Solute-binding protein family 3/N-terminal" evidence="4">
    <location>
        <begin position="32"/>
        <end position="246"/>
    </location>
</feature>
<dbReference type="Proteomes" id="UP001521137">
    <property type="component" value="Unassembled WGS sequence"/>
</dbReference>
<proteinExistence type="inferred from homology"/>
<keyword evidence="6" id="KW-1185">Reference proteome</keyword>
<feature type="chain" id="PRO_5045837781" evidence="3">
    <location>
        <begin position="22"/>
        <end position="248"/>
    </location>
</feature>
<comment type="similarity">
    <text evidence="1">Belongs to the bacterial solute-binding protein 3 family.</text>
</comment>
<feature type="signal peptide" evidence="3">
    <location>
        <begin position="1"/>
        <end position="21"/>
    </location>
</feature>